<dbReference type="Proteomes" id="UP000765509">
    <property type="component" value="Unassembled WGS sequence"/>
</dbReference>
<evidence type="ECO:0000313" key="1">
    <source>
        <dbReference type="EMBL" id="MBW0471935.1"/>
    </source>
</evidence>
<sequence length="120" mass="13426">MAELPENISLFILDSNSSTSLFITHYNKCIVDFPSFPGFEWDPFIIDPPKGEEFILGYDLLYHFDHIIDCKNGVITYDSSGIIPYNSNKYATSVNSASLFGELKETSLLSSIHISPIIPS</sequence>
<evidence type="ECO:0000313" key="2">
    <source>
        <dbReference type="Proteomes" id="UP000765509"/>
    </source>
</evidence>
<proteinExistence type="predicted"/>
<accession>A0A9Q3BVJ7</accession>
<dbReference type="AlphaFoldDB" id="A0A9Q3BVJ7"/>
<comment type="caution">
    <text evidence="1">The sequence shown here is derived from an EMBL/GenBank/DDBJ whole genome shotgun (WGS) entry which is preliminary data.</text>
</comment>
<organism evidence="1 2">
    <name type="scientific">Austropuccinia psidii MF-1</name>
    <dbReference type="NCBI Taxonomy" id="1389203"/>
    <lineage>
        <taxon>Eukaryota</taxon>
        <taxon>Fungi</taxon>
        <taxon>Dikarya</taxon>
        <taxon>Basidiomycota</taxon>
        <taxon>Pucciniomycotina</taxon>
        <taxon>Pucciniomycetes</taxon>
        <taxon>Pucciniales</taxon>
        <taxon>Sphaerophragmiaceae</taxon>
        <taxon>Austropuccinia</taxon>
    </lineage>
</organism>
<name>A0A9Q3BVJ7_9BASI</name>
<reference evidence="1" key="1">
    <citation type="submission" date="2021-03" db="EMBL/GenBank/DDBJ databases">
        <title>Draft genome sequence of rust myrtle Austropuccinia psidii MF-1, a brazilian biotype.</title>
        <authorList>
            <person name="Quecine M.C."/>
            <person name="Pachon D.M.R."/>
            <person name="Bonatelli M.L."/>
            <person name="Correr F.H."/>
            <person name="Franceschini L.M."/>
            <person name="Leite T.F."/>
            <person name="Margarido G.R.A."/>
            <person name="Almeida C.A."/>
            <person name="Ferrarezi J.A."/>
            <person name="Labate C.A."/>
        </authorList>
    </citation>
    <scope>NUCLEOTIDE SEQUENCE</scope>
    <source>
        <strain evidence="1">MF-1</strain>
    </source>
</reference>
<keyword evidence="2" id="KW-1185">Reference proteome</keyword>
<gene>
    <name evidence="1" type="ORF">O181_011650</name>
</gene>
<protein>
    <submittedName>
        <fullName evidence="1">Uncharacterized protein</fullName>
    </submittedName>
</protein>
<dbReference type="EMBL" id="AVOT02002911">
    <property type="protein sequence ID" value="MBW0471935.1"/>
    <property type="molecule type" value="Genomic_DNA"/>
</dbReference>